<keyword evidence="1" id="KW-0472">Membrane</keyword>
<accession>A0A1I6BSF5</accession>
<proteinExistence type="predicted"/>
<keyword evidence="1" id="KW-0812">Transmembrane</keyword>
<dbReference type="OrthoDB" id="7024310at2"/>
<gene>
    <name evidence="2" type="ORF">SAMN05216578_10618</name>
</gene>
<dbReference type="EMBL" id="FOYD01000006">
    <property type="protein sequence ID" value="SFQ83878.1"/>
    <property type="molecule type" value="Genomic_DNA"/>
</dbReference>
<protein>
    <recommendedName>
        <fullName evidence="4">Multidrug transporter</fullName>
    </recommendedName>
</protein>
<dbReference type="AlphaFoldDB" id="A0A1I6BSF5"/>
<dbReference type="Proteomes" id="UP000242815">
    <property type="component" value="Unassembled WGS sequence"/>
</dbReference>
<name>A0A1I6BSF5_9GAMM</name>
<evidence type="ECO:0000313" key="3">
    <source>
        <dbReference type="Proteomes" id="UP000242815"/>
    </source>
</evidence>
<dbReference type="STRING" id="1002526.SAMN05216578_10618"/>
<sequence length="154" mass="17553">MPLGIVLLLVWLVLLVRYPRPMLPATAIIGVIALLIAAVAAVAQWRHERQVSQIEISIRHDPEHCEFGRPLRVEVHNRSTRTVTGMSWQLRASQPGYSFDLLTGEASRRTYLLDDILPADGRWQRCYPAPALRSGYRAGDLEYRADQVRARLQR</sequence>
<organism evidence="2 3">
    <name type="scientific">Halopseudomonas formosensis</name>
    <dbReference type="NCBI Taxonomy" id="1002526"/>
    <lineage>
        <taxon>Bacteria</taxon>
        <taxon>Pseudomonadati</taxon>
        <taxon>Pseudomonadota</taxon>
        <taxon>Gammaproteobacteria</taxon>
        <taxon>Pseudomonadales</taxon>
        <taxon>Pseudomonadaceae</taxon>
        <taxon>Halopseudomonas</taxon>
    </lineage>
</organism>
<feature type="transmembrane region" description="Helical" evidence="1">
    <location>
        <begin position="25"/>
        <end position="43"/>
    </location>
</feature>
<evidence type="ECO:0008006" key="4">
    <source>
        <dbReference type="Google" id="ProtNLM"/>
    </source>
</evidence>
<dbReference type="RefSeq" id="WP_090539009.1">
    <property type="nucleotide sequence ID" value="NZ_FOYD01000006.1"/>
</dbReference>
<evidence type="ECO:0000313" key="2">
    <source>
        <dbReference type="EMBL" id="SFQ83878.1"/>
    </source>
</evidence>
<evidence type="ECO:0000256" key="1">
    <source>
        <dbReference type="SAM" id="Phobius"/>
    </source>
</evidence>
<keyword evidence="1" id="KW-1133">Transmembrane helix</keyword>
<reference evidence="2 3" key="1">
    <citation type="submission" date="2016-10" db="EMBL/GenBank/DDBJ databases">
        <authorList>
            <person name="de Groot N.N."/>
        </authorList>
    </citation>
    <scope>NUCLEOTIDE SEQUENCE [LARGE SCALE GENOMIC DNA]</scope>
    <source>
        <strain evidence="2 3">JCM 18415</strain>
    </source>
</reference>